<dbReference type="SMART" id="SM01057">
    <property type="entry name" value="Carb_anhydrase"/>
    <property type="match status" value="1"/>
</dbReference>
<gene>
    <name evidence="11" type="primary">gb15747</name>
    <name evidence="11" type="ORF">PR202_gb15747</name>
</gene>
<evidence type="ECO:0000256" key="2">
    <source>
        <dbReference type="ARBA" id="ARBA00008773"/>
    </source>
</evidence>
<keyword evidence="4 9" id="KW-0732">Signal</keyword>
<feature type="chain" id="PRO_5043394409" description="glucan endo-1,3-beta-D-glucosidase" evidence="9">
    <location>
        <begin position="35"/>
        <end position="690"/>
    </location>
</feature>
<reference evidence="11" key="1">
    <citation type="journal article" date="2018" name="DNA Res.">
        <title>Multiple hybrid de novo genome assembly of finger millet, an orphan allotetraploid crop.</title>
        <authorList>
            <person name="Hatakeyama M."/>
            <person name="Aluri S."/>
            <person name="Balachadran M.T."/>
            <person name="Sivarajan S.R."/>
            <person name="Patrignani A."/>
            <person name="Gruter S."/>
            <person name="Poveda L."/>
            <person name="Shimizu-Inatsugi R."/>
            <person name="Baeten J."/>
            <person name="Francoijs K.J."/>
            <person name="Nataraja K.N."/>
            <person name="Reddy Y.A.N."/>
            <person name="Phadnis S."/>
            <person name="Ravikumar R.L."/>
            <person name="Schlapbach R."/>
            <person name="Sreeman S.M."/>
            <person name="Shimizu K.K."/>
        </authorList>
    </citation>
    <scope>NUCLEOTIDE SEQUENCE</scope>
</reference>
<comment type="catalytic activity">
    <reaction evidence="1">
        <text>Hydrolysis of (1-&gt;3)-beta-D-glucosidic linkages in (1-&gt;3)-beta-D-glucans.</text>
        <dbReference type="EC" id="3.2.1.39"/>
    </reaction>
</comment>
<keyword evidence="12" id="KW-1185">Reference proteome</keyword>
<accession>A0AAV5EWB5</accession>
<feature type="compositionally biased region" description="Basic and acidic residues" evidence="8">
    <location>
        <begin position="365"/>
        <end position="376"/>
    </location>
</feature>
<evidence type="ECO:0000256" key="7">
    <source>
        <dbReference type="RuleBase" id="RU004335"/>
    </source>
</evidence>
<dbReference type="Pfam" id="PF00194">
    <property type="entry name" value="Carb_anhydrase"/>
    <property type="match status" value="1"/>
</dbReference>
<dbReference type="Gene3D" id="3.10.200.10">
    <property type="entry name" value="Alpha carbonic anhydrase"/>
    <property type="match status" value="1"/>
</dbReference>
<evidence type="ECO:0000256" key="6">
    <source>
        <dbReference type="ARBA" id="ARBA00023295"/>
    </source>
</evidence>
<dbReference type="InterPro" id="IPR044965">
    <property type="entry name" value="Glyco_hydro_17_plant"/>
</dbReference>
<dbReference type="InterPro" id="IPR017853">
    <property type="entry name" value="GH"/>
</dbReference>
<dbReference type="Gene3D" id="3.20.20.80">
    <property type="entry name" value="Glycosidases"/>
    <property type="match status" value="1"/>
</dbReference>
<evidence type="ECO:0000313" key="12">
    <source>
        <dbReference type="Proteomes" id="UP001054889"/>
    </source>
</evidence>
<feature type="domain" description="Alpha-carbonic anhydrase" evidence="10">
    <location>
        <begin position="441"/>
        <end position="680"/>
    </location>
</feature>
<evidence type="ECO:0000256" key="8">
    <source>
        <dbReference type="SAM" id="MobiDB-lite"/>
    </source>
</evidence>
<dbReference type="Pfam" id="PF00332">
    <property type="entry name" value="Glyco_hydro_17"/>
    <property type="match status" value="1"/>
</dbReference>
<dbReference type="GO" id="GO:0005975">
    <property type="term" value="P:carbohydrate metabolic process"/>
    <property type="evidence" value="ECO:0007669"/>
    <property type="project" value="InterPro"/>
</dbReference>
<dbReference type="AlphaFoldDB" id="A0AAV5EWB5"/>
<sequence length="690" mass="76134">MAERSGPRRPPSSCFCVVLLLVLLIVADQVVVRADGVSVGINYGQIADNLPSPRRVSWLLRSMQVSKVKLYDADPYVLSAFLDTDVEFVVGIGNENVSAMVDPAAAQAWIQRHVQPYLPSTRITCITVGNEVFKGNDTQLKADLLPAMQSVYQALTALGLQGRVNVTTAHSLDIMGNSYPPSAGAFRPDVVPYMQPILGFLSMARSSFLINCYPFFAYKADPGSVPLDYALFQPNPGVTDPNTKLNYDNMLYAQIDSVYAAIQALGHTDIDVKISETGWPSRGDPDEVGATPENAGTYIGNLLQRIEMKQGTPLRPSVPIDVYVFALFNENLKPGPASERNYGLFYPDGRPVYNVGLRGYLPPIDDSRGTRKDGRSRSRSAGRQRGSRVDSARLRVQAGSEFFGQRGGRAGKMTTSSGNAVFVLLLSACCLATLACDPNGAKFGYVGSMGPDHWGSLNPNFTRCAMGTNQSPIDIATDEAVYDPSMKALHRNYTVANASIVDNVFNIGLRMEGGDAPGCVNVDGKHYRLKQIHWHSPSEHTFNGQRFPLELHMVHTSDDGNVTVVAILYRIGRPDPFFWQIQDKLARLYAEGCEAEKGAPVPAGFVNMLSLRRHAYMYYRYVGSFTTPPCTENVVWNILAQVREMTPDQAAALMAPLEEEYRHNNRPTQPTNGRTVRLYHRFWKKNKRSP</sequence>
<keyword evidence="6" id="KW-0326">Glycosidase</keyword>
<dbReference type="FunFam" id="3.20.20.80:FF:000005">
    <property type="entry name" value="Glucan endo-1,3-beta-glucosidase 14"/>
    <property type="match status" value="1"/>
</dbReference>
<evidence type="ECO:0000259" key="10">
    <source>
        <dbReference type="PROSITE" id="PS51144"/>
    </source>
</evidence>
<dbReference type="EMBL" id="BQKI01000079">
    <property type="protein sequence ID" value="GJN27704.1"/>
    <property type="molecule type" value="Genomic_DNA"/>
</dbReference>
<evidence type="ECO:0000256" key="5">
    <source>
        <dbReference type="ARBA" id="ARBA00022801"/>
    </source>
</evidence>
<dbReference type="InterPro" id="IPR000490">
    <property type="entry name" value="Glyco_hydro_17"/>
</dbReference>
<name>A0AAV5EWB5_ELECO</name>
<evidence type="ECO:0000256" key="1">
    <source>
        <dbReference type="ARBA" id="ARBA00000382"/>
    </source>
</evidence>
<protein>
    <recommendedName>
        <fullName evidence="3">glucan endo-1,3-beta-D-glucosidase</fullName>
        <ecNumber evidence="3">3.2.1.39</ecNumber>
    </recommendedName>
</protein>
<evidence type="ECO:0000256" key="3">
    <source>
        <dbReference type="ARBA" id="ARBA00012780"/>
    </source>
</evidence>
<reference evidence="11" key="2">
    <citation type="submission" date="2021-12" db="EMBL/GenBank/DDBJ databases">
        <title>Resequencing data analysis of finger millet.</title>
        <authorList>
            <person name="Hatakeyama M."/>
            <person name="Aluri S."/>
            <person name="Balachadran M.T."/>
            <person name="Sivarajan S.R."/>
            <person name="Poveda L."/>
            <person name="Shimizu-Inatsugi R."/>
            <person name="Schlapbach R."/>
            <person name="Sreeman S.M."/>
            <person name="Shimizu K.K."/>
        </authorList>
    </citation>
    <scope>NUCLEOTIDE SEQUENCE</scope>
</reference>
<evidence type="ECO:0000256" key="4">
    <source>
        <dbReference type="ARBA" id="ARBA00022729"/>
    </source>
</evidence>
<feature type="region of interest" description="Disordered" evidence="8">
    <location>
        <begin position="363"/>
        <end position="390"/>
    </location>
</feature>
<dbReference type="SUPFAM" id="SSF51445">
    <property type="entry name" value="(Trans)glycosidases"/>
    <property type="match status" value="1"/>
</dbReference>
<proteinExistence type="inferred from homology"/>
<dbReference type="EC" id="3.2.1.39" evidence="3"/>
<feature type="signal peptide" evidence="9">
    <location>
        <begin position="1"/>
        <end position="34"/>
    </location>
</feature>
<evidence type="ECO:0000256" key="9">
    <source>
        <dbReference type="SAM" id="SignalP"/>
    </source>
</evidence>
<dbReference type="PROSITE" id="PS51144">
    <property type="entry name" value="ALPHA_CA_2"/>
    <property type="match status" value="1"/>
</dbReference>
<comment type="similarity">
    <text evidence="2 7">Belongs to the glycosyl hydrolase 17 family.</text>
</comment>
<dbReference type="InterPro" id="IPR041891">
    <property type="entry name" value="Alpha_CA_prokaryot-like"/>
</dbReference>
<dbReference type="Proteomes" id="UP001054889">
    <property type="component" value="Unassembled WGS sequence"/>
</dbReference>
<keyword evidence="5" id="KW-0378">Hydrolase</keyword>
<evidence type="ECO:0000313" key="11">
    <source>
        <dbReference type="EMBL" id="GJN27704.1"/>
    </source>
</evidence>
<dbReference type="InterPro" id="IPR001148">
    <property type="entry name" value="CA_dom"/>
</dbReference>
<organism evidence="11 12">
    <name type="scientific">Eleusine coracana subsp. coracana</name>
    <dbReference type="NCBI Taxonomy" id="191504"/>
    <lineage>
        <taxon>Eukaryota</taxon>
        <taxon>Viridiplantae</taxon>
        <taxon>Streptophyta</taxon>
        <taxon>Embryophyta</taxon>
        <taxon>Tracheophyta</taxon>
        <taxon>Spermatophyta</taxon>
        <taxon>Magnoliopsida</taxon>
        <taxon>Liliopsida</taxon>
        <taxon>Poales</taxon>
        <taxon>Poaceae</taxon>
        <taxon>PACMAD clade</taxon>
        <taxon>Chloridoideae</taxon>
        <taxon>Cynodonteae</taxon>
        <taxon>Eleusininae</taxon>
        <taxon>Eleusine</taxon>
    </lineage>
</organism>
<dbReference type="InterPro" id="IPR036398">
    <property type="entry name" value="CA_dom_sf"/>
</dbReference>
<dbReference type="SUPFAM" id="SSF51069">
    <property type="entry name" value="Carbonic anhydrase"/>
    <property type="match status" value="1"/>
</dbReference>
<dbReference type="CDD" id="cd03124">
    <property type="entry name" value="alpha_CA_prokaryotic_like"/>
    <property type="match status" value="1"/>
</dbReference>
<feature type="compositionally biased region" description="Basic residues" evidence="8">
    <location>
        <begin position="377"/>
        <end position="386"/>
    </location>
</feature>
<dbReference type="GO" id="GO:0042973">
    <property type="term" value="F:glucan endo-1,3-beta-D-glucosidase activity"/>
    <property type="evidence" value="ECO:0007669"/>
    <property type="project" value="UniProtKB-EC"/>
</dbReference>
<comment type="caution">
    <text evidence="11">The sequence shown here is derived from an EMBL/GenBank/DDBJ whole genome shotgun (WGS) entry which is preliminary data.</text>
</comment>
<dbReference type="PANTHER" id="PTHR32227">
    <property type="entry name" value="GLUCAN ENDO-1,3-BETA-GLUCOSIDASE BG1-RELATED-RELATED"/>
    <property type="match status" value="1"/>
</dbReference>